<dbReference type="AlphaFoldDB" id="A0A0D7E770"/>
<name>A0A0D7E770_STUST</name>
<sequence length="78" mass="8608">MQRKGMDLLHQSPHRGISLLVTLDRIQSGELLADDHGFVMCFLPATVCVAFIEHFKVLGLQGLQGVLDQIELAHGRVS</sequence>
<evidence type="ECO:0000313" key="1">
    <source>
        <dbReference type="EMBL" id="KIZ35377.1"/>
    </source>
</evidence>
<dbReference type="Proteomes" id="UP000032439">
    <property type="component" value="Unassembled WGS sequence"/>
</dbReference>
<protein>
    <submittedName>
        <fullName evidence="1">Uncharacterized protein</fullName>
    </submittedName>
</protein>
<evidence type="ECO:0000313" key="2">
    <source>
        <dbReference type="Proteomes" id="UP000032439"/>
    </source>
</evidence>
<organism evidence="1 2">
    <name type="scientific">Stutzerimonas stutzeri</name>
    <name type="common">Pseudomonas stutzeri</name>
    <dbReference type="NCBI Taxonomy" id="316"/>
    <lineage>
        <taxon>Bacteria</taxon>
        <taxon>Pseudomonadati</taxon>
        <taxon>Pseudomonadota</taxon>
        <taxon>Gammaproteobacteria</taxon>
        <taxon>Pseudomonadales</taxon>
        <taxon>Pseudomonadaceae</taxon>
        <taxon>Stutzerimonas</taxon>
    </lineage>
</organism>
<proteinExistence type="predicted"/>
<accession>A0A0D7E770</accession>
<comment type="caution">
    <text evidence="1">The sequence shown here is derived from an EMBL/GenBank/DDBJ whole genome shotgun (WGS) entry which is preliminary data.</text>
</comment>
<reference evidence="1 2" key="1">
    <citation type="submission" date="2014-11" db="EMBL/GenBank/DDBJ databases">
        <title>Genomics and ecophysiology of heterotrophic nitrogen fixing bacteria isolated from estuarine surface water.</title>
        <authorList>
            <person name="Bentzon-Tilia M."/>
            <person name="Severin I."/>
            <person name="Hansen L.H."/>
            <person name="Riemann L."/>
        </authorList>
    </citation>
    <scope>NUCLEOTIDE SEQUENCE [LARGE SCALE GENOMIC DNA]</scope>
    <source>
        <strain evidence="1 2">BAL361</strain>
    </source>
</reference>
<gene>
    <name evidence="1" type="ORF">LO50_13620</name>
</gene>
<dbReference type="EMBL" id="JXXD01000124">
    <property type="protein sequence ID" value="KIZ35377.1"/>
    <property type="molecule type" value="Genomic_DNA"/>
</dbReference>